<dbReference type="InterPro" id="IPR023210">
    <property type="entry name" value="NADP_OxRdtase_dom"/>
</dbReference>
<sequence>MPQIAFGTGSKWKGQDVTDYVTNAIETGFSHIDTAQFYANEESVAAAIRETGLDRSDVFITTKWSSQAGVREQQLELTQVDLYLIHNPALVKDYESDWRDFEAVREAGLTKSIGVSNFSLEQMQKLWKIAKVKPAANQIQFHPYNYAGNKDLLAFCQQHGVVVEAYSSLSPITRYPGGPVDKPVNAAAKRLGATATQVILSWVKAKGVVIVTTSSSREHMQEYLDVGDLPALTEDEIAAIDVAGARGPPSSAHRRIRDAAILLSTTALLGWRLYRFLH</sequence>
<keyword evidence="2" id="KW-0521">NADP</keyword>
<dbReference type="AlphaFoldDB" id="A0A1X6MH29"/>
<dbReference type="PANTHER" id="PTHR43827:SF3">
    <property type="entry name" value="NADP-DEPENDENT OXIDOREDUCTASE DOMAIN-CONTAINING PROTEIN"/>
    <property type="match status" value="1"/>
</dbReference>
<dbReference type="GO" id="GO:0016616">
    <property type="term" value="F:oxidoreductase activity, acting on the CH-OH group of donors, NAD or NADP as acceptor"/>
    <property type="evidence" value="ECO:0007669"/>
    <property type="project" value="UniProtKB-ARBA"/>
</dbReference>
<dbReference type="GeneID" id="36332737"/>
<proteinExistence type="inferred from homology"/>
<evidence type="ECO:0000313" key="8">
    <source>
        <dbReference type="EMBL" id="OSX55731.1"/>
    </source>
</evidence>
<dbReference type="Gene3D" id="3.20.20.100">
    <property type="entry name" value="NADP-dependent oxidoreductase domain"/>
    <property type="match status" value="1"/>
</dbReference>
<evidence type="ECO:0000313" key="9">
    <source>
        <dbReference type="Proteomes" id="UP000194127"/>
    </source>
</evidence>
<comment type="similarity">
    <text evidence="1">Belongs to the aldo/keto reductase family.</text>
</comment>
<feature type="active site" description="Proton donor" evidence="4">
    <location>
        <position position="38"/>
    </location>
</feature>
<evidence type="ECO:0000256" key="3">
    <source>
        <dbReference type="ARBA" id="ARBA00023002"/>
    </source>
</evidence>
<dbReference type="RefSeq" id="XP_024332525.1">
    <property type="nucleotide sequence ID" value="XM_024487788.1"/>
</dbReference>
<protein>
    <recommendedName>
        <fullName evidence="7">NADP-dependent oxidoreductase domain-containing protein</fullName>
    </recommendedName>
</protein>
<evidence type="ECO:0000256" key="1">
    <source>
        <dbReference type="ARBA" id="ARBA00007905"/>
    </source>
</evidence>
<dbReference type="InterPro" id="IPR036812">
    <property type="entry name" value="NAD(P)_OxRdtase_dom_sf"/>
</dbReference>
<dbReference type="STRING" id="670580.A0A1X6MH29"/>
<keyword evidence="3" id="KW-0560">Oxidoreductase</keyword>
<name>A0A1X6MH29_9APHY</name>
<dbReference type="PIRSF" id="PIRSF000097">
    <property type="entry name" value="AKR"/>
    <property type="match status" value="1"/>
</dbReference>
<evidence type="ECO:0000256" key="6">
    <source>
        <dbReference type="PIRSR" id="PIRSR000097-3"/>
    </source>
</evidence>
<dbReference type="EMBL" id="KZ111044">
    <property type="protein sequence ID" value="OSX55731.1"/>
    <property type="molecule type" value="Genomic_DNA"/>
</dbReference>
<feature type="domain" description="NADP-dependent oxidoreductase" evidence="7">
    <location>
        <begin position="11"/>
        <end position="241"/>
    </location>
</feature>
<dbReference type="PROSITE" id="PS00062">
    <property type="entry name" value="ALDOKETO_REDUCTASE_2"/>
    <property type="match status" value="1"/>
</dbReference>
<feature type="binding site" evidence="5">
    <location>
        <position position="86"/>
    </location>
    <ligand>
        <name>substrate</name>
    </ligand>
</feature>
<dbReference type="InterPro" id="IPR018170">
    <property type="entry name" value="Aldo/ket_reductase_CS"/>
</dbReference>
<dbReference type="Proteomes" id="UP000194127">
    <property type="component" value="Unassembled WGS sequence"/>
</dbReference>
<dbReference type="CDD" id="cd19120">
    <property type="entry name" value="AKR_AKR3C2-3"/>
    <property type="match status" value="1"/>
</dbReference>
<dbReference type="PANTHER" id="PTHR43827">
    <property type="entry name" value="2,5-DIKETO-D-GLUCONIC ACID REDUCTASE"/>
    <property type="match status" value="1"/>
</dbReference>
<evidence type="ECO:0000256" key="2">
    <source>
        <dbReference type="ARBA" id="ARBA00022857"/>
    </source>
</evidence>
<keyword evidence="9" id="KW-1185">Reference proteome</keyword>
<organism evidence="8 9">
    <name type="scientific">Postia placenta MAD-698-R-SB12</name>
    <dbReference type="NCBI Taxonomy" id="670580"/>
    <lineage>
        <taxon>Eukaryota</taxon>
        <taxon>Fungi</taxon>
        <taxon>Dikarya</taxon>
        <taxon>Basidiomycota</taxon>
        <taxon>Agaricomycotina</taxon>
        <taxon>Agaricomycetes</taxon>
        <taxon>Polyporales</taxon>
        <taxon>Adustoporiaceae</taxon>
        <taxon>Rhodonia</taxon>
    </lineage>
</organism>
<dbReference type="InterPro" id="IPR020471">
    <property type="entry name" value="AKR"/>
</dbReference>
<evidence type="ECO:0000256" key="4">
    <source>
        <dbReference type="PIRSR" id="PIRSR000097-1"/>
    </source>
</evidence>
<reference evidence="8 9" key="1">
    <citation type="submission" date="2017-04" db="EMBL/GenBank/DDBJ databases">
        <title>Genome Sequence of the Model Brown-Rot Fungus Postia placenta SB12.</title>
        <authorList>
            <consortium name="DOE Joint Genome Institute"/>
            <person name="Gaskell J."/>
            <person name="Kersten P."/>
            <person name="Larrondo L.F."/>
            <person name="Canessa P."/>
            <person name="Martinez D."/>
            <person name="Hibbett D."/>
            <person name="Schmoll M."/>
            <person name="Kubicek C.P."/>
            <person name="Martinez A.T."/>
            <person name="Yadav J."/>
            <person name="Master E."/>
            <person name="Magnuson J.K."/>
            <person name="James T."/>
            <person name="Yaver D."/>
            <person name="Berka R."/>
            <person name="Labutti K."/>
            <person name="Lipzen A."/>
            <person name="Aerts A."/>
            <person name="Barry K."/>
            <person name="Henrissat B."/>
            <person name="Blanchette R."/>
            <person name="Grigoriev I."/>
            <person name="Cullen D."/>
        </authorList>
    </citation>
    <scope>NUCLEOTIDE SEQUENCE [LARGE SCALE GENOMIC DNA]</scope>
    <source>
        <strain evidence="8 9">MAD-698-R-SB12</strain>
    </source>
</reference>
<dbReference type="Pfam" id="PF00248">
    <property type="entry name" value="Aldo_ket_red"/>
    <property type="match status" value="1"/>
</dbReference>
<dbReference type="GO" id="GO:0016652">
    <property type="term" value="F:oxidoreductase activity, acting on NAD(P)H as acceptor"/>
    <property type="evidence" value="ECO:0007669"/>
    <property type="project" value="InterPro"/>
</dbReference>
<evidence type="ECO:0000256" key="5">
    <source>
        <dbReference type="PIRSR" id="PIRSR000097-2"/>
    </source>
</evidence>
<dbReference type="PRINTS" id="PR00069">
    <property type="entry name" value="ALDKETRDTASE"/>
</dbReference>
<gene>
    <name evidence="8" type="ORF">POSPLADRAFT_1163584</name>
</gene>
<feature type="site" description="Lowers pKa of active site Tyr" evidence="6">
    <location>
        <position position="63"/>
    </location>
</feature>
<accession>A0A1X6MH29</accession>
<dbReference type="SUPFAM" id="SSF51430">
    <property type="entry name" value="NAD(P)-linked oxidoreductase"/>
    <property type="match status" value="1"/>
</dbReference>
<dbReference type="OrthoDB" id="416253at2759"/>
<dbReference type="InterPro" id="IPR044494">
    <property type="entry name" value="AKR3C2/3"/>
</dbReference>
<evidence type="ECO:0000259" key="7">
    <source>
        <dbReference type="Pfam" id="PF00248"/>
    </source>
</evidence>